<dbReference type="SUPFAM" id="SSF56731">
    <property type="entry name" value="DNA primase core"/>
    <property type="match status" value="1"/>
</dbReference>
<comment type="caution">
    <text evidence="5">The sequence shown here is derived from an EMBL/GenBank/DDBJ whole genome shotgun (WGS) entry which is preliminary data.</text>
</comment>
<dbReference type="AlphaFoldDB" id="A0A0F9C3W2"/>
<evidence type="ECO:0000256" key="2">
    <source>
        <dbReference type="ARBA" id="ARBA00022857"/>
    </source>
</evidence>
<dbReference type="InterPro" id="IPR036812">
    <property type="entry name" value="NAD(P)_OxRdtase_dom_sf"/>
</dbReference>
<keyword evidence="2" id="KW-0521">NADP</keyword>
<keyword evidence="3" id="KW-0560">Oxidoreductase</keyword>
<dbReference type="GO" id="GO:0016491">
    <property type="term" value="F:oxidoreductase activity"/>
    <property type="evidence" value="ECO:0007669"/>
    <property type="project" value="UniProtKB-KW"/>
</dbReference>
<dbReference type="SUPFAM" id="SSF51430">
    <property type="entry name" value="NAD(P)-linked oxidoreductase"/>
    <property type="match status" value="1"/>
</dbReference>
<dbReference type="Gene3D" id="3.20.20.100">
    <property type="entry name" value="NADP-dependent oxidoreductase domain"/>
    <property type="match status" value="1"/>
</dbReference>
<dbReference type="PRINTS" id="PR01577">
    <property type="entry name" value="KCNABCHANNEL"/>
</dbReference>
<dbReference type="Pfam" id="PF00248">
    <property type="entry name" value="Aldo_ket_red"/>
    <property type="match status" value="1"/>
</dbReference>
<evidence type="ECO:0000313" key="5">
    <source>
        <dbReference type="EMBL" id="KKL28909.1"/>
    </source>
</evidence>
<evidence type="ECO:0000256" key="3">
    <source>
        <dbReference type="ARBA" id="ARBA00023002"/>
    </source>
</evidence>
<protein>
    <recommendedName>
        <fullName evidence="4">NADP-dependent oxidoreductase domain-containing protein</fullName>
    </recommendedName>
</protein>
<dbReference type="Gene3D" id="3.90.980.10">
    <property type="entry name" value="DNA primase, catalytic core, N-terminal domain"/>
    <property type="match status" value="1"/>
</dbReference>
<reference evidence="5" key="1">
    <citation type="journal article" date="2015" name="Nature">
        <title>Complex archaea that bridge the gap between prokaryotes and eukaryotes.</title>
        <authorList>
            <person name="Spang A."/>
            <person name="Saw J.H."/>
            <person name="Jorgensen S.L."/>
            <person name="Zaremba-Niedzwiedzka K."/>
            <person name="Martijn J."/>
            <person name="Lind A.E."/>
            <person name="van Eijk R."/>
            <person name="Schleper C."/>
            <person name="Guy L."/>
            <person name="Ettema T.J."/>
        </authorList>
    </citation>
    <scope>NUCLEOTIDE SEQUENCE</scope>
</reference>
<name>A0A0F9C3W2_9ZZZZ</name>
<evidence type="ECO:0000256" key="1">
    <source>
        <dbReference type="ARBA" id="ARBA00006515"/>
    </source>
</evidence>
<organism evidence="5">
    <name type="scientific">marine sediment metagenome</name>
    <dbReference type="NCBI Taxonomy" id="412755"/>
    <lineage>
        <taxon>unclassified sequences</taxon>
        <taxon>metagenomes</taxon>
        <taxon>ecological metagenomes</taxon>
    </lineage>
</organism>
<sequence>HFDRFRNRLMFPIRDTRGRTIAFGGRTLGDDKAKYLNSPETPLFHKSDQMYGLFEARQALRELPRDAIVLATKLYFAMGDRPNQAGLSRKHIHDQIDASLRRLGTDYVDIYFAHRYDPDTPLEETLRALDDLVRAGKVLYIGVSMWTGDQMMQAHGLAEQMNLDKIVVNQPSYSMLQRDVERNLIGTCQSLGISQVAYSPLAKGVLTGKYVGGTIPSGSRGADPKGEGRFMGELLSEENLQRVQRLSAVADELGMSMAQLALAWCLRQENVASVICGAKRPEQIVENAAAAGKTIPDDALRKIEDILG</sequence>
<feature type="non-terminal residue" evidence="5">
    <location>
        <position position="1"/>
    </location>
</feature>
<dbReference type="InterPro" id="IPR005399">
    <property type="entry name" value="K_chnl_volt-dep_bsu_KCNAB-rel"/>
</dbReference>
<accession>A0A0F9C3W2</accession>
<dbReference type="PANTHER" id="PTHR43150">
    <property type="entry name" value="HYPERKINETIC, ISOFORM M"/>
    <property type="match status" value="1"/>
</dbReference>
<comment type="similarity">
    <text evidence="1">Belongs to the shaker potassium channel beta subunit family.</text>
</comment>
<dbReference type="InterPro" id="IPR037068">
    <property type="entry name" value="DNA_primase_core_N_sf"/>
</dbReference>
<dbReference type="InterPro" id="IPR023210">
    <property type="entry name" value="NADP_OxRdtase_dom"/>
</dbReference>
<feature type="domain" description="NADP-dependent oxidoreductase" evidence="4">
    <location>
        <begin position="45"/>
        <end position="306"/>
    </location>
</feature>
<proteinExistence type="inferred from homology"/>
<evidence type="ECO:0000259" key="4">
    <source>
        <dbReference type="Pfam" id="PF00248"/>
    </source>
</evidence>
<dbReference type="PANTHER" id="PTHR43150:SF2">
    <property type="entry name" value="HYPERKINETIC, ISOFORM M"/>
    <property type="match status" value="1"/>
</dbReference>
<dbReference type="EMBL" id="LAZR01034928">
    <property type="protein sequence ID" value="KKL28909.1"/>
    <property type="molecule type" value="Genomic_DNA"/>
</dbReference>
<gene>
    <name evidence="5" type="ORF">LCGC14_2370420</name>
</gene>